<proteinExistence type="predicted"/>
<keyword evidence="4" id="KW-1185">Reference proteome</keyword>
<dbReference type="SUPFAM" id="SSF101148">
    <property type="entry name" value="Plant invertase/pectin methylesterase inhibitor"/>
    <property type="match status" value="1"/>
</dbReference>
<comment type="caution">
    <text evidence="3">The sequence shown here is derived from an EMBL/GenBank/DDBJ whole genome shotgun (WGS) entry which is preliminary data.</text>
</comment>
<gene>
    <name evidence="3" type="ORF">LVIROSA_LOCUS14734</name>
</gene>
<feature type="region of interest" description="Disordered" evidence="1">
    <location>
        <begin position="71"/>
        <end position="90"/>
    </location>
</feature>
<evidence type="ECO:0000259" key="2">
    <source>
        <dbReference type="Pfam" id="PF04043"/>
    </source>
</evidence>
<dbReference type="Proteomes" id="UP001157418">
    <property type="component" value="Unassembled WGS sequence"/>
</dbReference>
<protein>
    <recommendedName>
        <fullName evidence="2">Pectinesterase inhibitor domain-containing protein</fullName>
    </recommendedName>
</protein>
<dbReference type="Gene3D" id="1.20.140.40">
    <property type="entry name" value="Invertase/pectin methylesterase inhibitor family protein"/>
    <property type="match status" value="1"/>
</dbReference>
<feature type="domain" description="Pectinesterase inhibitor" evidence="2">
    <location>
        <begin position="2"/>
        <end position="39"/>
    </location>
</feature>
<dbReference type="InterPro" id="IPR035513">
    <property type="entry name" value="Invertase/methylesterase_inhib"/>
</dbReference>
<name>A0AAU9MNP9_9ASTR</name>
<dbReference type="Pfam" id="PF04043">
    <property type="entry name" value="PMEI"/>
    <property type="match status" value="1"/>
</dbReference>
<evidence type="ECO:0000313" key="3">
    <source>
        <dbReference type="EMBL" id="CAH1427754.1"/>
    </source>
</evidence>
<dbReference type="GO" id="GO:0004857">
    <property type="term" value="F:enzyme inhibitor activity"/>
    <property type="evidence" value="ECO:0007669"/>
    <property type="project" value="InterPro"/>
</dbReference>
<dbReference type="InterPro" id="IPR006501">
    <property type="entry name" value="Pectinesterase_inhib_dom"/>
</dbReference>
<evidence type="ECO:0000313" key="4">
    <source>
        <dbReference type="Proteomes" id="UP001157418"/>
    </source>
</evidence>
<sequence length="90" mass="10078">MTWLSAAGTYQQTCIDSIQGNGVDYLKKSTELTSNDLAITKGFSCVTNSFNTRRRLMSMASRNDEMPEWLSAKDRKRLQKTNLPAGIKAD</sequence>
<reference evidence="3 4" key="1">
    <citation type="submission" date="2022-01" db="EMBL/GenBank/DDBJ databases">
        <authorList>
            <person name="Xiong W."/>
            <person name="Schranz E."/>
        </authorList>
    </citation>
    <scope>NUCLEOTIDE SEQUENCE [LARGE SCALE GENOMIC DNA]</scope>
</reference>
<dbReference type="AlphaFoldDB" id="A0AAU9MNP9"/>
<dbReference type="EMBL" id="CAKMRJ010002223">
    <property type="protein sequence ID" value="CAH1427754.1"/>
    <property type="molecule type" value="Genomic_DNA"/>
</dbReference>
<evidence type="ECO:0000256" key="1">
    <source>
        <dbReference type="SAM" id="MobiDB-lite"/>
    </source>
</evidence>
<accession>A0AAU9MNP9</accession>
<organism evidence="3 4">
    <name type="scientific">Lactuca virosa</name>
    <dbReference type="NCBI Taxonomy" id="75947"/>
    <lineage>
        <taxon>Eukaryota</taxon>
        <taxon>Viridiplantae</taxon>
        <taxon>Streptophyta</taxon>
        <taxon>Embryophyta</taxon>
        <taxon>Tracheophyta</taxon>
        <taxon>Spermatophyta</taxon>
        <taxon>Magnoliopsida</taxon>
        <taxon>eudicotyledons</taxon>
        <taxon>Gunneridae</taxon>
        <taxon>Pentapetalae</taxon>
        <taxon>asterids</taxon>
        <taxon>campanulids</taxon>
        <taxon>Asterales</taxon>
        <taxon>Asteraceae</taxon>
        <taxon>Cichorioideae</taxon>
        <taxon>Cichorieae</taxon>
        <taxon>Lactucinae</taxon>
        <taxon>Lactuca</taxon>
    </lineage>
</organism>